<reference evidence="2" key="1">
    <citation type="journal article" date="2014" name="Front. Microbiol.">
        <title>High frequency of phylogenetically diverse reductive dehalogenase-homologous genes in deep subseafloor sedimentary metagenomes.</title>
        <authorList>
            <person name="Kawai M."/>
            <person name="Futagami T."/>
            <person name="Toyoda A."/>
            <person name="Takaki Y."/>
            <person name="Nishi S."/>
            <person name="Hori S."/>
            <person name="Arai W."/>
            <person name="Tsubouchi T."/>
            <person name="Morono Y."/>
            <person name="Uchiyama I."/>
            <person name="Ito T."/>
            <person name="Fujiyama A."/>
            <person name="Inagaki F."/>
            <person name="Takami H."/>
        </authorList>
    </citation>
    <scope>NUCLEOTIDE SEQUENCE</scope>
    <source>
        <strain evidence="2">Expedition CK06-06</strain>
    </source>
</reference>
<keyword evidence="1" id="KW-0812">Transmembrane</keyword>
<dbReference type="AlphaFoldDB" id="X1Q5F7"/>
<sequence length="237" mass="26101">MNIRSKHIGLIILAAFIIGIGGTIGFNLWRTTSVRVPMKFTSGEHEGEYNPADIRGSYTFSQVSEFFEIPLEEMGKAFGLDGADNMADFQCRNLKEIYGTVEGGEIGTDSVKLFVSLYTGLSYTPEETTLIPAPAMSVLKEKLSEEELKVLENRAVTVSGLKPVSDKDPEDDLGEVDTAVKGKTTFQELLDWGLAKEEIEKALGASMGKPGVKIRDYCDEEGIEFSRVKNVLQEMLD</sequence>
<evidence type="ECO:0000256" key="1">
    <source>
        <dbReference type="SAM" id="Phobius"/>
    </source>
</evidence>
<name>X1Q5F7_9ZZZZ</name>
<comment type="caution">
    <text evidence="2">The sequence shown here is derived from an EMBL/GenBank/DDBJ whole genome shotgun (WGS) entry which is preliminary data.</text>
</comment>
<dbReference type="EMBL" id="BARV01034727">
    <property type="protein sequence ID" value="GAI49966.1"/>
    <property type="molecule type" value="Genomic_DNA"/>
</dbReference>
<keyword evidence="1" id="KW-1133">Transmembrane helix</keyword>
<organism evidence="2">
    <name type="scientific">marine sediment metagenome</name>
    <dbReference type="NCBI Taxonomy" id="412755"/>
    <lineage>
        <taxon>unclassified sequences</taxon>
        <taxon>metagenomes</taxon>
        <taxon>ecological metagenomes</taxon>
    </lineage>
</organism>
<feature type="transmembrane region" description="Helical" evidence="1">
    <location>
        <begin position="7"/>
        <end position="29"/>
    </location>
</feature>
<protein>
    <submittedName>
        <fullName evidence="2">Uncharacterized protein</fullName>
    </submittedName>
</protein>
<feature type="non-terminal residue" evidence="2">
    <location>
        <position position="237"/>
    </location>
</feature>
<evidence type="ECO:0000313" key="2">
    <source>
        <dbReference type="EMBL" id="GAI49966.1"/>
    </source>
</evidence>
<proteinExistence type="predicted"/>
<gene>
    <name evidence="2" type="ORF">S06H3_54314</name>
</gene>
<keyword evidence="1" id="KW-0472">Membrane</keyword>
<accession>X1Q5F7</accession>